<protein>
    <submittedName>
        <fullName evidence="2">Uncharacterized protein</fullName>
    </submittedName>
</protein>
<dbReference type="AlphaFoldDB" id="A0A9W8MQF9"/>
<sequence length="311" mass="34271">MQFNAASTSSSFAAAPATAATHNYFGAAVDVDGFRIPQVPLAVPSHQPIESNFFTKIPGLLSPARRGRSKEASRICKDDRFPSPEGSNGEGDAFDDDGSHLSPHRGPKMQSLSRVARSVAPSPAPSTLPQLHEDIERLYALEAEQAAEIRTLARDVLVEAFKICLSTPGDLANRYRHQIVELLGDGMERIVVEDANELRETGRLPERQPAWDIGYSEPRLSRTPVNVTSPRRSSMPPPSFIPSRKRLREEDSLEDVLEVENSLSLSRNASINTISSNEDSPASKRPRLETYKPTIDESEEDTMLGLIWGRT</sequence>
<feature type="compositionally biased region" description="Basic and acidic residues" evidence="1">
    <location>
        <begin position="69"/>
        <end position="82"/>
    </location>
</feature>
<evidence type="ECO:0000313" key="3">
    <source>
        <dbReference type="Proteomes" id="UP001148786"/>
    </source>
</evidence>
<reference evidence="2" key="1">
    <citation type="submission" date="2022-07" db="EMBL/GenBank/DDBJ databases">
        <title>Genome Sequence of Agrocybe chaxingu.</title>
        <authorList>
            <person name="Buettner E."/>
        </authorList>
    </citation>
    <scope>NUCLEOTIDE SEQUENCE</scope>
    <source>
        <strain evidence="2">MP-N11</strain>
    </source>
</reference>
<evidence type="ECO:0000256" key="1">
    <source>
        <dbReference type="SAM" id="MobiDB-lite"/>
    </source>
</evidence>
<organism evidence="2 3">
    <name type="scientific">Agrocybe chaxingu</name>
    <dbReference type="NCBI Taxonomy" id="84603"/>
    <lineage>
        <taxon>Eukaryota</taxon>
        <taxon>Fungi</taxon>
        <taxon>Dikarya</taxon>
        <taxon>Basidiomycota</taxon>
        <taxon>Agaricomycotina</taxon>
        <taxon>Agaricomycetes</taxon>
        <taxon>Agaricomycetidae</taxon>
        <taxon>Agaricales</taxon>
        <taxon>Agaricineae</taxon>
        <taxon>Strophariaceae</taxon>
        <taxon>Agrocybe</taxon>
    </lineage>
</organism>
<accession>A0A9W8MQF9</accession>
<proteinExistence type="predicted"/>
<feature type="region of interest" description="Disordered" evidence="1">
    <location>
        <begin position="272"/>
        <end position="292"/>
    </location>
</feature>
<keyword evidence="3" id="KW-1185">Reference proteome</keyword>
<dbReference type="EMBL" id="JANKHO010003708">
    <property type="protein sequence ID" value="KAJ3481524.1"/>
    <property type="molecule type" value="Genomic_DNA"/>
</dbReference>
<evidence type="ECO:0000313" key="2">
    <source>
        <dbReference type="EMBL" id="KAJ3481524.1"/>
    </source>
</evidence>
<name>A0A9W8MQF9_9AGAR</name>
<gene>
    <name evidence="2" type="ORF">NLJ89_g12205</name>
</gene>
<feature type="region of interest" description="Disordered" evidence="1">
    <location>
        <begin position="222"/>
        <end position="243"/>
    </location>
</feature>
<dbReference type="Proteomes" id="UP001148786">
    <property type="component" value="Unassembled WGS sequence"/>
</dbReference>
<comment type="caution">
    <text evidence="2">The sequence shown here is derived from an EMBL/GenBank/DDBJ whole genome shotgun (WGS) entry which is preliminary data.</text>
</comment>
<feature type="region of interest" description="Disordered" evidence="1">
    <location>
        <begin position="64"/>
        <end position="129"/>
    </location>
</feature>